<gene>
    <name evidence="1" type="ORF">BJ508DRAFT_314547</name>
</gene>
<keyword evidence="2" id="KW-1185">Reference proteome</keyword>
<dbReference type="AlphaFoldDB" id="A0A3N4HJ89"/>
<proteinExistence type="predicted"/>
<protein>
    <recommendedName>
        <fullName evidence="3">F-box domain-containing protein</fullName>
    </recommendedName>
</protein>
<dbReference type="EMBL" id="ML119852">
    <property type="protein sequence ID" value="RPA72668.1"/>
    <property type="molecule type" value="Genomic_DNA"/>
</dbReference>
<dbReference type="Proteomes" id="UP000275078">
    <property type="component" value="Unassembled WGS sequence"/>
</dbReference>
<organism evidence="1 2">
    <name type="scientific">Ascobolus immersus RN42</name>
    <dbReference type="NCBI Taxonomy" id="1160509"/>
    <lineage>
        <taxon>Eukaryota</taxon>
        <taxon>Fungi</taxon>
        <taxon>Dikarya</taxon>
        <taxon>Ascomycota</taxon>
        <taxon>Pezizomycotina</taxon>
        <taxon>Pezizomycetes</taxon>
        <taxon>Pezizales</taxon>
        <taxon>Ascobolaceae</taxon>
        <taxon>Ascobolus</taxon>
    </lineage>
</organism>
<accession>A0A3N4HJ89</accession>
<evidence type="ECO:0000313" key="2">
    <source>
        <dbReference type="Proteomes" id="UP000275078"/>
    </source>
</evidence>
<sequence>MPTFAELPFEMRIEIFAQLTTSEDAAAFRRLDRTNYQIITERLYEKHGFLTPKELDLLATLGRNKVIRELTSQVFSRMYIATFPGHEMDRSPRLRKESTMRRVLRNGNKTEYDKRRAMQLLRWLSHAEMKACDDITFQLEKYIIGKEYVESLLEKTAYHLTRQRRC</sequence>
<evidence type="ECO:0008006" key="3">
    <source>
        <dbReference type="Google" id="ProtNLM"/>
    </source>
</evidence>
<evidence type="ECO:0000313" key="1">
    <source>
        <dbReference type="EMBL" id="RPA72668.1"/>
    </source>
</evidence>
<name>A0A3N4HJ89_ASCIM</name>
<reference evidence="1 2" key="1">
    <citation type="journal article" date="2018" name="Nat. Ecol. Evol.">
        <title>Pezizomycetes genomes reveal the molecular basis of ectomycorrhizal truffle lifestyle.</title>
        <authorList>
            <person name="Murat C."/>
            <person name="Payen T."/>
            <person name="Noel B."/>
            <person name="Kuo A."/>
            <person name="Morin E."/>
            <person name="Chen J."/>
            <person name="Kohler A."/>
            <person name="Krizsan K."/>
            <person name="Balestrini R."/>
            <person name="Da Silva C."/>
            <person name="Montanini B."/>
            <person name="Hainaut M."/>
            <person name="Levati E."/>
            <person name="Barry K.W."/>
            <person name="Belfiori B."/>
            <person name="Cichocki N."/>
            <person name="Clum A."/>
            <person name="Dockter R.B."/>
            <person name="Fauchery L."/>
            <person name="Guy J."/>
            <person name="Iotti M."/>
            <person name="Le Tacon F."/>
            <person name="Lindquist E.A."/>
            <person name="Lipzen A."/>
            <person name="Malagnac F."/>
            <person name="Mello A."/>
            <person name="Molinier V."/>
            <person name="Miyauchi S."/>
            <person name="Poulain J."/>
            <person name="Riccioni C."/>
            <person name="Rubini A."/>
            <person name="Sitrit Y."/>
            <person name="Splivallo R."/>
            <person name="Traeger S."/>
            <person name="Wang M."/>
            <person name="Zifcakova L."/>
            <person name="Wipf D."/>
            <person name="Zambonelli A."/>
            <person name="Paolocci F."/>
            <person name="Nowrousian M."/>
            <person name="Ottonello S."/>
            <person name="Baldrian P."/>
            <person name="Spatafora J.W."/>
            <person name="Henrissat B."/>
            <person name="Nagy L.G."/>
            <person name="Aury J.M."/>
            <person name="Wincker P."/>
            <person name="Grigoriev I.V."/>
            <person name="Bonfante P."/>
            <person name="Martin F.M."/>
        </authorList>
    </citation>
    <scope>NUCLEOTIDE SEQUENCE [LARGE SCALE GENOMIC DNA]</scope>
    <source>
        <strain evidence="1 2">RN42</strain>
    </source>
</reference>